<feature type="compositionally biased region" description="Basic and acidic residues" evidence="1">
    <location>
        <begin position="1"/>
        <end position="14"/>
    </location>
</feature>
<feature type="region of interest" description="Disordered" evidence="1">
    <location>
        <begin position="220"/>
        <end position="447"/>
    </location>
</feature>
<feature type="compositionally biased region" description="Polar residues" evidence="1">
    <location>
        <begin position="291"/>
        <end position="308"/>
    </location>
</feature>
<feature type="compositionally biased region" description="Polar residues" evidence="1">
    <location>
        <begin position="220"/>
        <end position="229"/>
    </location>
</feature>
<feature type="compositionally biased region" description="Polar residues" evidence="1">
    <location>
        <begin position="245"/>
        <end position="269"/>
    </location>
</feature>
<evidence type="ECO:0000313" key="2">
    <source>
        <dbReference type="Proteomes" id="UP000887561"/>
    </source>
</evidence>
<dbReference type="Proteomes" id="UP000887561">
    <property type="component" value="Unplaced"/>
</dbReference>
<feature type="compositionally biased region" description="Low complexity" evidence="1">
    <location>
        <begin position="320"/>
        <end position="330"/>
    </location>
</feature>
<feature type="compositionally biased region" description="Low complexity" evidence="1">
    <location>
        <begin position="189"/>
        <end position="206"/>
    </location>
</feature>
<feature type="region of interest" description="Disordered" evidence="1">
    <location>
        <begin position="173"/>
        <end position="206"/>
    </location>
</feature>
<accession>A0A915LYZ6</accession>
<feature type="region of interest" description="Disordered" evidence="1">
    <location>
        <begin position="508"/>
        <end position="564"/>
    </location>
</feature>
<protein>
    <submittedName>
        <fullName evidence="3">Uncharacterized protein</fullName>
    </submittedName>
</protein>
<proteinExistence type="predicted"/>
<name>A0A915LYZ6_MELJA</name>
<dbReference type="WBParaSite" id="scaffold23780_cov240.g20170">
    <property type="protein sequence ID" value="scaffold23780_cov240.g20170"/>
    <property type="gene ID" value="scaffold23780_cov240.g20170"/>
</dbReference>
<keyword evidence="2" id="KW-1185">Reference proteome</keyword>
<feature type="compositionally biased region" description="Basic residues" evidence="1">
    <location>
        <begin position="555"/>
        <end position="564"/>
    </location>
</feature>
<reference evidence="3" key="1">
    <citation type="submission" date="2022-11" db="UniProtKB">
        <authorList>
            <consortium name="WormBaseParasite"/>
        </authorList>
    </citation>
    <scope>IDENTIFICATION</scope>
</reference>
<feature type="compositionally biased region" description="Basic and acidic residues" evidence="1">
    <location>
        <begin position="270"/>
        <end position="284"/>
    </location>
</feature>
<feature type="region of interest" description="Disordered" evidence="1">
    <location>
        <begin position="1"/>
        <end position="23"/>
    </location>
</feature>
<evidence type="ECO:0000256" key="1">
    <source>
        <dbReference type="SAM" id="MobiDB-lite"/>
    </source>
</evidence>
<sequence>MSNIEEKTLSDVKANELGTELGKRGETLESSLVTCGGISINPSIKTEGDVHNDDSISVLSKSSAEPLEAIDAEIVKVDALANQQVFGLTIDETPSKKDCAEINEASKNLLNIVEGREEKNEVDKEKIEEGSEKNLTKEIIKEGQNGAQATITTEIIRSKLTEQDDVMVVEKQEAKSITATNIVKEDPSTDAFSATTTTTASRDLSSSIWIRNADRSNLSQINKSANGTAINNNNSAAPIQNNPSENSSFKGNGDSSSGKAKPNINTSQSKTHESEKISTGEAKRSPRARIISTSNASSREAHNSSTKWRGSGFEKRDFAGSRSFGSSRSRMNASYATGRIMGIRHGRAGRISGGRNVRNSSAPGVSDNFNRPRFGSSNRRSTGRRREEESRRSSQRHKPNDVRNSSRRSPANSKNNNDSTDKEDLIRFMRRKEEEHRKKEEELVMEREREKIRYEREKLERDKLELETLRLQAQLAQATQFQFAAVAGLPQGGAAAVSVPLITGTGDSSTSALHNQHFGDGGFNHRRERESAMPTAFSSERRSIDISAKSEMSRSKSRTSKQND</sequence>
<feature type="compositionally biased region" description="Low complexity" evidence="1">
    <location>
        <begin position="230"/>
        <end position="244"/>
    </location>
</feature>
<feature type="compositionally biased region" description="Basic and acidic residues" evidence="1">
    <location>
        <begin position="419"/>
        <end position="447"/>
    </location>
</feature>
<evidence type="ECO:0000313" key="3">
    <source>
        <dbReference type="WBParaSite" id="scaffold23780_cov240.g20170"/>
    </source>
</evidence>
<organism evidence="2 3">
    <name type="scientific">Meloidogyne javanica</name>
    <name type="common">Root-knot nematode worm</name>
    <dbReference type="NCBI Taxonomy" id="6303"/>
    <lineage>
        <taxon>Eukaryota</taxon>
        <taxon>Metazoa</taxon>
        <taxon>Ecdysozoa</taxon>
        <taxon>Nematoda</taxon>
        <taxon>Chromadorea</taxon>
        <taxon>Rhabditida</taxon>
        <taxon>Tylenchina</taxon>
        <taxon>Tylenchomorpha</taxon>
        <taxon>Tylenchoidea</taxon>
        <taxon>Meloidogynidae</taxon>
        <taxon>Meloidogyninae</taxon>
        <taxon>Meloidogyne</taxon>
        <taxon>Meloidogyne incognita group</taxon>
    </lineage>
</organism>
<feature type="compositionally biased region" description="Polar residues" evidence="1">
    <location>
        <begin position="357"/>
        <end position="369"/>
    </location>
</feature>
<feature type="compositionally biased region" description="Polar residues" evidence="1">
    <location>
        <begin position="407"/>
        <end position="418"/>
    </location>
</feature>
<dbReference type="AlphaFoldDB" id="A0A915LYZ6"/>